<dbReference type="GO" id="GO:0030170">
    <property type="term" value="F:pyridoxal phosphate binding"/>
    <property type="evidence" value="ECO:0007669"/>
    <property type="project" value="InterPro"/>
</dbReference>
<accession>A0A6A6E9W5</accession>
<dbReference type="CDD" id="cd00609">
    <property type="entry name" value="AAT_like"/>
    <property type="match status" value="1"/>
</dbReference>
<dbReference type="InterPro" id="IPR015421">
    <property type="entry name" value="PyrdxlP-dep_Trfase_major"/>
</dbReference>
<keyword evidence="3" id="KW-0032">Aminotransferase</keyword>
<evidence type="ECO:0000256" key="3">
    <source>
        <dbReference type="ARBA" id="ARBA00022576"/>
    </source>
</evidence>
<gene>
    <name evidence="7" type="ORF">K469DRAFT_725373</name>
</gene>
<keyword evidence="5" id="KW-0663">Pyridoxal phosphate</keyword>
<keyword evidence="4 7" id="KW-0808">Transferase</keyword>
<evidence type="ECO:0000313" key="8">
    <source>
        <dbReference type="Proteomes" id="UP000800200"/>
    </source>
</evidence>
<reference evidence="7" key="1">
    <citation type="journal article" date="2020" name="Stud. Mycol.">
        <title>101 Dothideomycetes genomes: a test case for predicting lifestyles and emergence of pathogens.</title>
        <authorList>
            <person name="Haridas S."/>
            <person name="Albert R."/>
            <person name="Binder M."/>
            <person name="Bloem J."/>
            <person name="Labutti K."/>
            <person name="Salamov A."/>
            <person name="Andreopoulos B."/>
            <person name="Baker S."/>
            <person name="Barry K."/>
            <person name="Bills G."/>
            <person name="Bluhm B."/>
            <person name="Cannon C."/>
            <person name="Castanera R."/>
            <person name="Culley D."/>
            <person name="Daum C."/>
            <person name="Ezra D."/>
            <person name="Gonzalez J."/>
            <person name="Henrissat B."/>
            <person name="Kuo A."/>
            <person name="Liang C."/>
            <person name="Lipzen A."/>
            <person name="Lutzoni F."/>
            <person name="Magnuson J."/>
            <person name="Mondo S."/>
            <person name="Nolan M."/>
            <person name="Ohm R."/>
            <person name="Pangilinan J."/>
            <person name="Park H.-J."/>
            <person name="Ramirez L."/>
            <person name="Alfaro M."/>
            <person name="Sun H."/>
            <person name="Tritt A."/>
            <person name="Yoshinaga Y."/>
            <person name="Zwiers L.-H."/>
            <person name="Turgeon B."/>
            <person name="Goodwin S."/>
            <person name="Spatafora J."/>
            <person name="Crous P."/>
            <person name="Grigoriev I."/>
        </authorList>
    </citation>
    <scope>NUCLEOTIDE SEQUENCE</scope>
    <source>
        <strain evidence="7">CBS 207.26</strain>
    </source>
</reference>
<dbReference type="PANTHER" id="PTHR43795:SF32">
    <property type="entry name" value="AMINOTRANSFERASE GLII-RELATED"/>
    <property type="match status" value="1"/>
</dbReference>
<organism evidence="7 8">
    <name type="scientific">Zopfia rhizophila CBS 207.26</name>
    <dbReference type="NCBI Taxonomy" id="1314779"/>
    <lineage>
        <taxon>Eukaryota</taxon>
        <taxon>Fungi</taxon>
        <taxon>Dikarya</taxon>
        <taxon>Ascomycota</taxon>
        <taxon>Pezizomycotina</taxon>
        <taxon>Dothideomycetes</taxon>
        <taxon>Dothideomycetes incertae sedis</taxon>
        <taxon>Zopfiaceae</taxon>
        <taxon>Zopfia</taxon>
    </lineage>
</organism>
<evidence type="ECO:0000256" key="2">
    <source>
        <dbReference type="ARBA" id="ARBA00007441"/>
    </source>
</evidence>
<dbReference type="SUPFAM" id="SSF53383">
    <property type="entry name" value="PLP-dependent transferases"/>
    <property type="match status" value="1"/>
</dbReference>
<evidence type="ECO:0000256" key="4">
    <source>
        <dbReference type="ARBA" id="ARBA00022679"/>
    </source>
</evidence>
<dbReference type="InterPro" id="IPR015422">
    <property type="entry name" value="PyrdxlP-dep_Trfase_small"/>
</dbReference>
<name>A0A6A6E9W5_9PEZI</name>
<comment type="similarity">
    <text evidence="2">Belongs to the class-I pyridoxal-phosphate-dependent aminotransferase family.</text>
</comment>
<protein>
    <submittedName>
        <fullName evidence="7">PLP-dependent transferase</fullName>
    </submittedName>
</protein>
<dbReference type="PANTHER" id="PTHR43795">
    <property type="entry name" value="BIFUNCTIONAL ASPARTATE AMINOTRANSFERASE AND GLUTAMATE/ASPARTATE-PREPHENATE AMINOTRANSFERASE-RELATED"/>
    <property type="match status" value="1"/>
</dbReference>
<dbReference type="InterPro" id="IPR050478">
    <property type="entry name" value="Ethylene_sulfur-biosynth"/>
</dbReference>
<dbReference type="EMBL" id="ML994627">
    <property type="protein sequence ID" value="KAF2187328.1"/>
    <property type="molecule type" value="Genomic_DNA"/>
</dbReference>
<dbReference type="Pfam" id="PF00155">
    <property type="entry name" value="Aminotran_1_2"/>
    <property type="match status" value="1"/>
</dbReference>
<evidence type="ECO:0000256" key="5">
    <source>
        <dbReference type="ARBA" id="ARBA00022898"/>
    </source>
</evidence>
<feature type="domain" description="Aminotransferase class I/classII large" evidence="6">
    <location>
        <begin position="58"/>
        <end position="414"/>
    </location>
</feature>
<proteinExistence type="inferred from homology"/>
<dbReference type="Gene3D" id="3.40.640.10">
    <property type="entry name" value="Type I PLP-dependent aspartate aminotransferase-like (Major domain)"/>
    <property type="match status" value="1"/>
</dbReference>
<dbReference type="OrthoDB" id="7042322at2759"/>
<evidence type="ECO:0000313" key="7">
    <source>
        <dbReference type="EMBL" id="KAF2187328.1"/>
    </source>
</evidence>
<sequence length="424" mass="46668">MDAGLSTRMVKALQDLLPTAAAIAPPSNFDPTTAIDLSDAQNSCIRDEVQEFFKTIVEEKLTEKTFSLPTKLGGDTAVRAALASFFNSYFHPVHTVCPDHVVVTAGASDALESLIHAICDDGDSVIIPGPYWYGFEPILKGRANVNTIVAHPPSYKNHSTYLLPALQTAYEFSNSRSRIKAVILCNPQNPFSRSYPKRVIIECMEFCQERGLHFVCDELYAHASIRTAPADAPRFVSALSLAEPLQPEGAVKVDPSRVHVLWSPSKLFGSSGLRVGCMISQSNPQLRMAVSAITYAHSNNIGTLYLTSLLNWSKLPTLIALNSERLTESYRLLAEAFEKWNIEFIPPTEGLFLFAKLAKDVKTVEEETSFFSRLTGHGIRVSPGRLYNGLHTELGWARMKFSVPADVMAAALAKLWAFLAKEAS</sequence>
<dbReference type="InterPro" id="IPR015424">
    <property type="entry name" value="PyrdxlP-dep_Trfase"/>
</dbReference>
<dbReference type="AlphaFoldDB" id="A0A6A6E9W5"/>
<dbReference type="Proteomes" id="UP000800200">
    <property type="component" value="Unassembled WGS sequence"/>
</dbReference>
<dbReference type="GO" id="GO:0006520">
    <property type="term" value="P:amino acid metabolic process"/>
    <property type="evidence" value="ECO:0007669"/>
    <property type="project" value="TreeGrafter"/>
</dbReference>
<dbReference type="Gene3D" id="3.90.1150.10">
    <property type="entry name" value="Aspartate Aminotransferase, domain 1"/>
    <property type="match status" value="1"/>
</dbReference>
<comment type="cofactor">
    <cofactor evidence="1">
        <name>pyridoxal 5'-phosphate</name>
        <dbReference type="ChEBI" id="CHEBI:597326"/>
    </cofactor>
</comment>
<keyword evidence="8" id="KW-1185">Reference proteome</keyword>
<evidence type="ECO:0000256" key="1">
    <source>
        <dbReference type="ARBA" id="ARBA00001933"/>
    </source>
</evidence>
<evidence type="ECO:0000259" key="6">
    <source>
        <dbReference type="Pfam" id="PF00155"/>
    </source>
</evidence>
<dbReference type="PRINTS" id="PR00753">
    <property type="entry name" value="ACCSYNTHASE"/>
</dbReference>
<dbReference type="GO" id="GO:0008483">
    <property type="term" value="F:transaminase activity"/>
    <property type="evidence" value="ECO:0007669"/>
    <property type="project" value="UniProtKB-KW"/>
</dbReference>
<dbReference type="InterPro" id="IPR004839">
    <property type="entry name" value="Aminotransferase_I/II_large"/>
</dbReference>